<keyword evidence="3" id="KW-1185">Reference proteome</keyword>
<sequence>MEPVSGPAPGSGDAGPAAPGVTPRVATPNDLAERGGAFAITAEVADPEDDEPEAGTARKRPAATGGRGEPGSGRGEPGSGRGEPGGDKSDKPELTGDPAGPGRLTDEAQTERGLRGLVGGGSSQVSIGAALRARDAARPTEADLVAAEEELVIVRRGWVPREDLPPRSPRH</sequence>
<gene>
    <name evidence="2" type="ORF">Pme01_51580</name>
</gene>
<name>A0A8J3TH95_9ACTN</name>
<evidence type="ECO:0000256" key="1">
    <source>
        <dbReference type="SAM" id="MobiDB-lite"/>
    </source>
</evidence>
<dbReference type="EMBL" id="BOON01000053">
    <property type="protein sequence ID" value="GII25561.1"/>
    <property type="molecule type" value="Genomic_DNA"/>
</dbReference>
<feature type="region of interest" description="Disordered" evidence="1">
    <location>
        <begin position="1"/>
        <end position="123"/>
    </location>
</feature>
<feature type="compositionally biased region" description="Basic and acidic residues" evidence="1">
    <location>
        <begin position="104"/>
        <end position="114"/>
    </location>
</feature>
<feature type="compositionally biased region" description="Low complexity" evidence="1">
    <location>
        <begin position="1"/>
        <end position="21"/>
    </location>
</feature>
<dbReference type="Proteomes" id="UP000599074">
    <property type="component" value="Unassembled WGS sequence"/>
</dbReference>
<dbReference type="AlphaFoldDB" id="A0A8J3TH95"/>
<evidence type="ECO:0000313" key="3">
    <source>
        <dbReference type="Proteomes" id="UP000599074"/>
    </source>
</evidence>
<proteinExistence type="predicted"/>
<accession>A0A8J3TH95</accession>
<feature type="compositionally biased region" description="Basic and acidic residues" evidence="1">
    <location>
        <begin position="84"/>
        <end position="94"/>
    </location>
</feature>
<organism evidence="2 3">
    <name type="scientific">Planosporangium mesophilum</name>
    <dbReference type="NCBI Taxonomy" id="689768"/>
    <lineage>
        <taxon>Bacteria</taxon>
        <taxon>Bacillati</taxon>
        <taxon>Actinomycetota</taxon>
        <taxon>Actinomycetes</taxon>
        <taxon>Micromonosporales</taxon>
        <taxon>Micromonosporaceae</taxon>
        <taxon>Planosporangium</taxon>
    </lineage>
</organism>
<reference evidence="2" key="1">
    <citation type="submission" date="2021-01" db="EMBL/GenBank/DDBJ databases">
        <title>Whole genome shotgun sequence of Planosporangium mesophilum NBRC 109066.</title>
        <authorList>
            <person name="Komaki H."/>
            <person name="Tamura T."/>
        </authorList>
    </citation>
    <scope>NUCLEOTIDE SEQUENCE</scope>
    <source>
        <strain evidence="2">NBRC 109066</strain>
    </source>
</reference>
<comment type="caution">
    <text evidence="2">The sequence shown here is derived from an EMBL/GenBank/DDBJ whole genome shotgun (WGS) entry which is preliminary data.</text>
</comment>
<feature type="compositionally biased region" description="Gly residues" evidence="1">
    <location>
        <begin position="65"/>
        <end position="83"/>
    </location>
</feature>
<protein>
    <submittedName>
        <fullName evidence="2">Uncharacterized protein</fullName>
    </submittedName>
</protein>
<evidence type="ECO:0000313" key="2">
    <source>
        <dbReference type="EMBL" id="GII25561.1"/>
    </source>
</evidence>